<keyword evidence="2" id="KW-0472">Membrane</keyword>
<dbReference type="InterPro" id="IPR018391">
    <property type="entry name" value="PQQ_b-propeller_rpt"/>
</dbReference>
<keyword evidence="2" id="KW-0812">Transmembrane</keyword>
<evidence type="ECO:0000256" key="2">
    <source>
        <dbReference type="SAM" id="Phobius"/>
    </source>
</evidence>
<feature type="transmembrane region" description="Helical" evidence="2">
    <location>
        <begin position="63"/>
        <end position="83"/>
    </location>
</feature>
<dbReference type="SMART" id="SM00564">
    <property type="entry name" value="PQQ"/>
    <property type="match status" value="3"/>
</dbReference>
<feature type="region of interest" description="Disordered" evidence="1">
    <location>
        <begin position="1"/>
        <end position="59"/>
    </location>
</feature>
<dbReference type="RefSeq" id="WP_184740086.1">
    <property type="nucleotide sequence ID" value="NZ_BMRW01000023.1"/>
</dbReference>
<name>A0A7W7LI51_STRNE</name>
<evidence type="ECO:0000313" key="4">
    <source>
        <dbReference type="EMBL" id="MBB4890693.1"/>
    </source>
</evidence>
<dbReference type="Pfam" id="PF13360">
    <property type="entry name" value="PQQ_2"/>
    <property type="match status" value="2"/>
</dbReference>
<organism evidence="4 5">
    <name type="scientific">Streptomyces netropsis</name>
    <name type="common">Streptoverticillium netropsis</name>
    <dbReference type="NCBI Taxonomy" id="55404"/>
    <lineage>
        <taxon>Bacteria</taxon>
        <taxon>Bacillati</taxon>
        <taxon>Actinomycetota</taxon>
        <taxon>Actinomycetes</taxon>
        <taxon>Kitasatosporales</taxon>
        <taxon>Streptomycetaceae</taxon>
        <taxon>Streptomyces</taxon>
    </lineage>
</organism>
<reference evidence="4 5" key="1">
    <citation type="submission" date="2020-08" db="EMBL/GenBank/DDBJ databases">
        <title>Genomic Encyclopedia of Type Strains, Phase III (KMG-III): the genomes of soil and plant-associated and newly described type strains.</title>
        <authorList>
            <person name="Whitman W."/>
        </authorList>
    </citation>
    <scope>NUCLEOTIDE SEQUENCE [LARGE SCALE GENOMIC DNA]</scope>
    <source>
        <strain evidence="4 5">CECT 3265</strain>
    </source>
</reference>
<dbReference type="Gene3D" id="2.130.10.10">
    <property type="entry name" value="YVTN repeat-like/Quinoprotein amine dehydrogenase"/>
    <property type="match status" value="2"/>
</dbReference>
<dbReference type="PANTHER" id="PTHR34512">
    <property type="entry name" value="CELL SURFACE PROTEIN"/>
    <property type="match status" value="1"/>
</dbReference>
<proteinExistence type="predicted"/>
<protein>
    <submittedName>
        <fullName evidence="4">Outer membrane protein assembly factor BamB</fullName>
    </submittedName>
</protein>
<dbReference type="InterPro" id="IPR011047">
    <property type="entry name" value="Quinoprotein_ADH-like_sf"/>
</dbReference>
<feature type="domain" description="Pyrrolo-quinoline quinone repeat" evidence="3">
    <location>
        <begin position="131"/>
        <end position="247"/>
    </location>
</feature>
<feature type="domain" description="Pyrrolo-quinoline quinone repeat" evidence="3">
    <location>
        <begin position="383"/>
        <end position="452"/>
    </location>
</feature>
<dbReference type="InterPro" id="IPR002372">
    <property type="entry name" value="PQQ_rpt_dom"/>
</dbReference>
<dbReference type="SUPFAM" id="SSF50998">
    <property type="entry name" value="Quinoprotein alcohol dehydrogenase-like"/>
    <property type="match status" value="1"/>
</dbReference>
<evidence type="ECO:0000313" key="5">
    <source>
        <dbReference type="Proteomes" id="UP000556436"/>
    </source>
</evidence>
<dbReference type="InterPro" id="IPR015943">
    <property type="entry name" value="WD40/YVTN_repeat-like_dom_sf"/>
</dbReference>
<evidence type="ECO:0000259" key="3">
    <source>
        <dbReference type="Pfam" id="PF13360"/>
    </source>
</evidence>
<dbReference type="AlphaFoldDB" id="A0A7W7LI51"/>
<dbReference type="Proteomes" id="UP000556436">
    <property type="component" value="Unassembled WGS sequence"/>
</dbReference>
<dbReference type="PANTHER" id="PTHR34512:SF30">
    <property type="entry name" value="OUTER MEMBRANE PROTEIN ASSEMBLY FACTOR BAMB"/>
    <property type="match status" value="1"/>
</dbReference>
<keyword evidence="5" id="KW-1185">Reference proteome</keyword>
<evidence type="ECO:0000256" key="1">
    <source>
        <dbReference type="SAM" id="MobiDB-lite"/>
    </source>
</evidence>
<sequence>MTQPLPPHDAQSPTQSWGTVPGQGPGAATQGFGPAPQPFGAPPTGDGGPPPGGSRTGGRRKGLLIALAVLLVAGAGTGGWLLWGKGDQKAAPKPKPTRSVDAKLDWMVPMPSPDKDHADRVAPLWFAKGNVVMNTKKTVTAYSVATGKPSWTVPVPGFACTRSPDPDGGVAVIVYGKAEFECDKLMAVDIERGRQLWTKDMVNAQGNKDMRGNANIAISHGLVNVAEVGEALVYDAKSGAKRKAKNYGCMERGTAVKGDRQLTLAQCEIFGRQFVMNVDPKTGVEKWTWKVMDGIEVHNVLSADPPVLAVGRENDNSPSDIVTLDGKGRLKALISISAGPYHFEECRKGVLKSCDRAVTDDKTVYLSTLSDETNQDGVSVTAIVAIDLATGKKRWTAPLGANRANRPVAMHDGRLLVYQMATKDEGGKLLSLDPADGTPTVYMKLPQESAEREYSLARRGTAYFRDDHLYLVPEEGMSDPSMIMSFH</sequence>
<comment type="caution">
    <text evidence="4">The sequence shown here is derived from an EMBL/GenBank/DDBJ whole genome shotgun (WGS) entry which is preliminary data.</text>
</comment>
<accession>A0A7W7LI51</accession>
<gene>
    <name evidence="4" type="ORF">FHS38_006783</name>
</gene>
<dbReference type="EMBL" id="JACHJG010000023">
    <property type="protein sequence ID" value="MBB4890693.1"/>
    <property type="molecule type" value="Genomic_DNA"/>
</dbReference>
<keyword evidence="2" id="KW-1133">Transmembrane helix</keyword>